<reference evidence="4" key="2">
    <citation type="submission" date="2015-08" db="UniProtKB">
        <authorList>
            <consortium name="WormBaseParasite"/>
        </authorList>
    </citation>
    <scope>IDENTIFICATION</scope>
</reference>
<feature type="coiled-coil region" evidence="1">
    <location>
        <begin position="93"/>
        <end position="131"/>
    </location>
</feature>
<evidence type="ECO:0000256" key="1">
    <source>
        <dbReference type="SAM" id="Coils"/>
    </source>
</evidence>
<keyword evidence="3" id="KW-1185">Reference proteome</keyword>
<evidence type="ECO:0000256" key="2">
    <source>
        <dbReference type="SAM" id="SignalP"/>
    </source>
</evidence>
<reference evidence="3" key="1">
    <citation type="submission" date="2014-07" db="EMBL/GenBank/DDBJ databases">
        <authorList>
            <person name="Martin A.A"/>
            <person name="De Silva N."/>
        </authorList>
    </citation>
    <scope>NUCLEOTIDE SEQUENCE</scope>
</reference>
<dbReference type="WBParaSite" id="SVE_0242700.1">
    <property type="protein sequence ID" value="SVE_0242700.1"/>
    <property type="gene ID" value="SVE_0242700"/>
</dbReference>
<sequence length="185" mass="21529">MGFITHKNILVFISAINILNVICLKTEDNEKYSQIYDRDKIIYFDNLKLTPTITTTSTPSNILKNIINIVSDEDKSFNEIIDDLTAISDISENVNVEKNLLILKKQIKEYYEEYKNKIDKIIRKIQSIKSKSLEDKLSNHNVVKWEPKEDDNDTVVENANQKDEGDLKDYMSDVFAENLFKNIVF</sequence>
<feature type="chain" id="PRO_5005328962" evidence="2">
    <location>
        <begin position="24"/>
        <end position="185"/>
    </location>
</feature>
<dbReference type="Proteomes" id="UP000035680">
    <property type="component" value="Unassembled WGS sequence"/>
</dbReference>
<organism evidence="3 4">
    <name type="scientific">Strongyloides venezuelensis</name>
    <name type="common">Threadworm</name>
    <dbReference type="NCBI Taxonomy" id="75913"/>
    <lineage>
        <taxon>Eukaryota</taxon>
        <taxon>Metazoa</taxon>
        <taxon>Ecdysozoa</taxon>
        <taxon>Nematoda</taxon>
        <taxon>Chromadorea</taxon>
        <taxon>Rhabditida</taxon>
        <taxon>Tylenchina</taxon>
        <taxon>Panagrolaimomorpha</taxon>
        <taxon>Strongyloidoidea</taxon>
        <taxon>Strongyloididae</taxon>
        <taxon>Strongyloides</taxon>
    </lineage>
</organism>
<feature type="signal peptide" evidence="2">
    <location>
        <begin position="1"/>
        <end position="23"/>
    </location>
</feature>
<accession>A0A0K0F0W0</accession>
<name>A0A0K0F0W0_STRVS</name>
<dbReference type="AlphaFoldDB" id="A0A0K0F0W0"/>
<keyword evidence="1" id="KW-0175">Coiled coil</keyword>
<evidence type="ECO:0000313" key="3">
    <source>
        <dbReference type="Proteomes" id="UP000035680"/>
    </source>
</evidence>
<protein>
    <submittedName>
        <fullName evidence="4">Fam-b protein</fullName>
    </submittedName>
</protein>
<keyword evidence="2" id="KW-0732">Signal</keyword>
<evidence type="ECO:0000313" key="4">
    <source>
        <dbReference type="WBParaSite" id="SVE_0242700.1"/>
    </source>
</evidence>
<proteinExistence type="predicted"/>